<keyword evidence="8" id="KW-1185">Reference proteome</keyword>
<gene>
    <name evidence="7" type="ORF">LANO_0D08790G</name>
</gene>
<feature type="compositionally biased region" description="Low complexity" evidence="5">
    <location>
        <begin position="110"/>
        <end position="132"/>
    </location>
</feature>
<dbReference type="Pfam" id="PF00856">
    <property type="entry name" value="SET"/>
    <property type="match status" value="1"/>
</dbReference>
<dbReference type="SMART" id="SM00317">
    <property type="entry name" value="SET"/>
    <property type="match status" value="1"/>
</dbReference>
<dbReference type="Gene3D" id="2.170.270.10">
    <property type="entry name" value="SET domain"/>
    <property type="match status" value="1"/>
</dbReference>
<evidence type="ECO:0000256" key="3">
    <source>
        <dbReference type="ARBA" id="ARBA00022833"/>
    </source>
</evidence>
<dbReference type="Gene3D" id="3.30.40.10">
    <property type="entry name" value="Zinc/RING finger domain, C3HC4 (zinc finger)"/>
    <property type="match status" value="1"/>
</dbReference>
<keyword evidence="3" id="KW-0862">Zinc</keyword>
<feature type="region of interest" description="Disordered" evidence="5">
    <location>
        <begin position="235"/>
        <end position="288"/>
    </location>
</feature>
<evidence type="ECO:0000256" key="1">
    <source>
        <dbReference type="ARBA" id="ARBA00022723"/>
    </source>
</evidence>
<name>A0A1G4JJ29_9SACH</name>
<evidence type="ECO:0000259" key="6">
    <source>
        <dbReference type="PROSITE" id="PS50280"/>
    </source>
</evidence>
<dbReference type="AlphaFoldDB" id="A0A1G4JJ29"/>
<sequence>MTENGERPSAEDRSSIYEDASTLLMLSRGKDDGAPIINTGFQNTGSTPSAPHSRTGSHSNSEPRSPIAKETRSDSLKQDSSLGISPVSASAILPSNPDGSITSQKRDKPSSPSSRSNSSKGMVAAAALAAAATVPLPLRRQDQERRASKPRRNTNEESTEQKDALSWPVPSSYVVDPDAGTITCICGFDDDDGFTIQCDHCNRWQHAICFGIRDIETAPDDHLCSTCQPRKVDVKRAKKRQQERLNPKNTKRRRKSNQEEDQTGKNTTSDSVDSANTSTNNSSNHELGAVPEIKAMDKLLTAMEHYSVVYVPLSSNDYKDRYVQMFLEKHCDDDWVIPYTYSTFQPISLEVRSYAENARTFSGLPKLGLFTQQDCPSGTFLEELLGEVDFSKKYFEDSRNNYRVYGTTKPKVLMHPHWPICIDSRLSGNLTRFLRRSCKPNVELVSIRLNNDTPNVKFVLRALRDLEDGEELHIGWQWDLRHPIWQLIKGENKTVDSLDDQNKFTLVHSIDTILGSTDCACGNNNRDCYLLKVKKFSQSLVKSVKSKMNSRYKLGEILQAAKEGTNKVQTPILSRLAHEAISNAERANEILVDFHAAKLKYLKEEGVLNGRSDSRSKIDTVVSGKPFKFYLIDKHFALTRKGDAKSSERRPIEHAGHLNALQFDESHISDLNALPIPIELQVPHIPSIINNSAISNGSAPQDVLLEPTANPLPASIAVPQPAVSTTIPILDSHQQLKKKLSFADYKKKMKPI</sequence>
<protein>
    <submittedName>
        <fullName evidence="7">LANO_0D08790g1_1</fullName>
    </submittedName>
</protein>
<reference evidence="8" key="1">
    <citation type="submission" date="2016-03" db="EMBL/GenBank/DDBJ databases">
        <authorList>
            <person name="Devillers Hugo."/>
        </authorList>
    </citation>
    <scope>NUCLEOTIDE SEQUENCE [LARGE SCALE GENOMIC DNA]</scope>
</reference>
<feature type="compositionally biased region" description="Low complexity" evidence="5">
    <location>
        <begin position="266"/>
        <end position="284"/>
    </location>
</feature>
<dbReference type="InterPro" id="IPR046341">
    <property type="entry name" value="SET_dom_sf"/>
</dbReference>
<dbReference type="PROSITE" id="PS50280">
    <property type="entry name" value="SET"/>
    <property type="match status" value="1"/>
</dbReference>
<dbReference type="InterPro" id="IPR013083">
    <property type="entry name" value="Znf_RING/FYVE/PHD"/>
</dbReference>
<feature type="compositionally biased region" description="Basic and acidic residues" evidence="5">
    <location>
        <begin position="235"/>
        <end position="246"/>
    </location>
</feature>
<evidence type="ECO:0000256" key="5">
    <source>
        <dbReference type="SAM" id="MobiDB-lite"/>
    </source>
</evidence>
<dbReference type="InterPro" id="IPR001214">
    <property type="entry name" value="SET_dom"/>
</dbReference>
<keyword evidence="4" id="KW-0156">Chromatin regulator</keyword>
<dbReference type="GO" id="GO:0008270">
    <property type="term" value="F:zinc ion binding"/>
    <property type="evidence" value="ECO:0007669"/>
    <property type="project" value="UniProtKB-KW"/>
</dbReference>
<dbReference type="GO" id="GO:0034967">
    <property type="term" value="C:Set3 complex"/>
    <property type="evidence" value="ECO:0007669"/>
    <property type="project" value="TreeGrafter"/>
</dbReference>
<feature type="compositionally biased region" description="Basic and acidic residues" evidence="5">
    <location>
        <begin position="67"/>
        <end position="77"/>
    </location>
</feature>
<feature type="compositionally biased region" description="Polar residues" evidence="5">
    <location>
        <begin position="39"/>
        <end position="63"/>
    </location>
</feature>
<dbReference type="GO" id="GO:0070210">
    <property type="term" value="C:Rpd3L-Expanded complex"/>
    <property type="evidence" value="ECO:0007669"/>
    <property type="project" value="TreeGrafter"/>
</dbReference>
<organism evidence="7 8">
    <name type="scientific">Lachancea nothofagi CBS 11611</name>
    <dbReference type="NCBI Taxonomy" id="1266666"/>
    <lineage>
        <taxon>Eukaryota</taxon>
        <taxon>Fungi</taxon>
        <taxon>Dikarya</taxon>
        <taxon>Ascomycota</taxon>
        <taxon>Saccharomycotina</taxon>
        <taxon>Saccharomycetes</taxon>
        <taxon>Saccharomycetales</taxon>
        <taxon>Saccharomycetaceae</taxon>
        <taxon>Lachancea</taxon>
    </lineage>
</organism>
<dbReference type="Proteomes" id="UP000189911">
    <property type="component" value="Chromosome D"/>
</dbReference>
<evidence type="ECO:0000313" key="8">
    <source>
        <dbReference type="Proteomes" id="UP000189911"/>
    </source>
</evidence>
<evidence type="ECO:0000313" key="7">
    <source>
        <dbReference type="EMBL" id="SCU90445.1"/>
    </source>
</evidence>
<dbReference type="InterPro" id="IPR001965">
    <property type="entry name" value="Znf_PHD"/>
</dbReference>
<dbReference type="Pfam" id="PF20826">
    <property type="entry name" value="PHD_5"/>
    <property type="match status" value="1"/>
</dbReference>
<proteinExistence type="predicted"/>
<dbReference type="PANTHER" id="PTHR46462:SF3">
    <property type="entry name" value="UPSET, ISOFORM A"/>
    <property type="match status" value="1"/>
</dbReference>
<dbReference type="SUPFAM" id="SSF57903">
    <property type="entry name" value="FYVE/PHD zinc finger"/>
    <property type="match status" value="1"/>
</dbReference>
<feature type="region of interest" description="Disordered" evidence="5">
    <location>
        <begin position="24"/>
        <end position="170"/>
    </location>
</feature>
<dbReference type="SUPFAM" id="SSF82199">
    <property type="entry name" value="SET domain"/>
    <property type="match status" value="1"/>
</dbReference>
<dbReference type="SMART" id="SM00249">
    <property type="entry name" value="PHD"/>
    <property type="match status" value="1"/>
</dbReference>
<dbReference type="PANTHER" id="PTHR46462">
    <property type="entry name" value="UPSET, ISOFORM A"/>
    <property type="match status" value="1"/>
</dbReference>
<evidence type="ECO:0000256" key="2">
    <source>
        <dbReference type="ARBA" id="ARBA00022771"/>
    </source>
</evidence>
<accession>A0A1G4JJ29</accession>
<dbReference type="InterPro" id="IPR011011">
    <property type="entry name" value="Znf_FYVE_PHD"/>
</dbReference>
<keyword evidence="2" id="KW-0863">Zinc-finger</keyword>
<dbReference type="GO" id="GO:0006325">
    <property type="term" value="P:chromatin organization"/>
    <property type="evidence" value="ECO:0007669"/>
    <property type="project" value="UniProtKB-KW"/>
</dbReference>
<dbReference type="CDD" id="cd15550">
    <property type="entry name" value="PHD_MLL5"/>
    <property type="match status" value="1"/>
</dbReference>
<dbReference type="GO" id="GO:0006355">
    <property type="term" value="P:regulation of DNA-templated transcription"/>
    <property type="evidence" value="ECO:0007669"/>
    <property type="project" value="TreeGrafter"/>
</dbReference>
<dbReference type="EMBL" id="LT598448">
    <property type="protein sequence ID" value="SCU90445.1"/>
    <property type="molecule type" value="Genomic_DNA"/>
</dbReference>
<keyword evidence="1" id="KW-0479">Metal-binding</keyword>
<feature type="compositionally biased region" description="Basic and acidic residues" evidence="5">
    <location>
        <begin position="139"/>
        <end position="163"/>
    </location>
</feature>
<dbReference type="OrthoDB" id="20872at2759"/>
<feature type="domain" description="SET" evidence="6">
    <location>
        <begin position="347"/>
        <end position="477"/>
    </location>
</feature>
<evidence type="ECO:0000256" key="4">
    <source>
        <dbReference type="ARBA" id="ARBA00022853"/>
    </source>
</evidence>